<organism evidence="2 3">
    <name type="scientific">Trypanosoma cruzi</name>
    <dbReference type="NCBI Taxonomy" id="5693"/>
    <lineage>
        <taxon>Eukaryota</taxon>
        <taxon>Discoba</taxon>
        <taxon>Euglenozoa</taxon>
        <taxon>Kinetoplastea</taxon>
        <taxon>Metakinetoplastina</taxon>
        <taxon>Trypanosomatida</taxon>
        <taxon>Trypanosomatidae</taxon>
        <taxon>Trypanosoma</taxon>
        <taxon>Schizotrypanum</taxon>
    </lineage>
</organism>
<feature type="region of interest" description="Disordered" evidence="1">
    <location>
        <begin position="921"/>
        <end position="996"/>
    </location>
</feature>
<evidence type="ECO:0000313" key="3">
    <source>
        <dbReference type="Proteomes" id="UP000246078"/>
    </source>
</evidence>
<comment type="caution">
    <text evidence="2">The sequence shown here is derived from an EMBL/GenBank/DDBJ whole genome shotgun (WGS) entry which is preliminary data.</text>
</comment>
<sequence length="1506" mass="164815">MRHVRPVLLWSIANARRSAFGWGNSKGNSSSSSSGGDNSNNNTTNNTTNYNGSNTIGGGHMQLTEFVGKAAALKRRHRGRGQYEFARREAEKFLQEEVPRTGTNVWMEKGTNALALSQLLSFFEIEPEPSLLALITNKLLRLLDDPNIDSHTRLQVAIALSSRGELYMERIFATVDDVLKQATRDVAYNDNCGNFGDITHKWNVIELSAKVLQRNGKHAPSVLNESLTQMVIGQLERTPTNELPILQSSLLRVYSWMVRTGKVAEANHLLVALVEHTGEFHSYDFATLMTSCLRHHQLSPLPLPLLHRMARVGLMYSTLANGRDVAAILASIARMLGSLEAGKNGVTQRDVGELGGRMSMLLEEYEPRVLRFLDSNDDLYWKHCDDITSIAFAYEMGGRLRYRHVFLAYQSYVAQNVTCFEPQQLAIASGILRRSHLLSRELAMKLGERIETVLGEFSLSEISHICSTFAPISPSWMPEAKAVATRLLVPNCSSYTKLTLSMAFPDDEALQSQINYKEISGRQLVDAMTLAKGIKFEGIIVAELTARLNAAQERFSPDDLRMVQASGRQELLAACMMYLSSRFAEAEWTADTLYSLPLASGIPHARDPVKALAAAKAVSISPEQFVSLVEILTSVFGEDSDEAMVNFVVTGGEELVSGEKVQLRTVLRYLEAVRPIRKLHPRSEWLAIFNEKMLRFMRSLGTREMRSLLWSLQEVYGNVAQQPLLQQTLTEIVNHAYGRITQPDEEAAQFTLLIAHIQYGMPNPPLTASTPLAVSVKSNAATYPAEVRDAVMNMSLPQEAQTKQVGRFTLRAVRALATPMPTPPTEPQSHDVNAALDADPFATPLRATASDATTTGTATLSPPQQQQQQSQPLSQCNVGAMPAFGAKDVSSAQMTKPTGSQPAATTEAYENATRTHTNGIQEQTNDSASAPPSATHSGNTTSAPSGMRRWNLFGNAPDTSMKPREPVMSAPPVASQPPPPEESRAADSHTGSSYMKLFDPSRLSNAWHDMSQQEPHGGDMINQGNSNTIDEQLRPRRTGLPRVDKHGSSTGIHTPPTAKSSFGYDSPQFSYDGWNTPPNAARTNAPPTSGWASPWSVPRPSMAPAQENHMGGQNATWLSPQMQPPARAFGGNGNSFGVNTQHQQPLQQQQQQQQKQQQQQQQQTQQKMPQPPPMNTSMMQQHSQQHQQQQHEQEPQQQQQQPQQQQQQQGAPSAYRMALRGGVASPGNHLFIDPASSSRPRPVITKKNPSSKAQQSVPSSSLDEDINQMYAKNAEGPNEGVSNFMKKAGLTKITGYNMGSTDGETTRGDQKGFWADLINQSVRRTKGESRRTNKKPNRLSEWLDAPPTRAVTAARKGRVATPSAPAAKGKSKPKEKRGNGKEHTSLATAPTLSAKPTTAARGKGAANAKASLPKAARGTSAKAPAAKVAPKGAAKSTSKAAVAKPKKQPENNNHNNININNNKKVVKKRNEKKPVMKKAAPVTSSVAANAKNKTPKKTKSSSNRKK</sequence>
<dbReference type="VEuPathDB" id="TriTrypDB:ECC02_002224"/>
<feature type="compositionally biased region" description="Low complexity" evidence="1">
    <location>
        <begin position="1141"/>
        <end position="1168"/>
    </location>
</feature>
<feature type="region of interest" description="Disordered" evidence="1">
    <location>
        <begin position="1010"/>
        <end position="1264"/>
    </location>
</feature>
<dbReference type="VEuPathDB" id="TriTrypDB:TcCL_ESM07628"/>
<dbReference type="VEuPathDB" id="TriTrypDB:TCSYLVIO_006384"/>
<dbReference type="VEuPathDB" id="TriTrypDB:C3747_20g29"/>
<evidence type="ECO:0000313" key="2">
    <source>
        <dbReference type="EMBL" id="PWV16958.1"/>
    </source>
</evidence>
<dbReference type="PANTHER" id="PTHR13270">
    <property type="entry name" value="PROTEIN C20ORF116-RELATED"/>
    <property type="match status" value="1"/>
</dbReference>
<accession>A0A2V2X802</accession>
<feature type="region of interest" description="Disordered" evidence="1">
    <location>
        <begin position="1323"/>
        <end position="1506"/>
    </location>
</feature>
<dbReference type="VEuPathDB" id="TriTrypDB:TCDM_03990"/>
<feature type="compositionally biased region" description="Polar residues" evidence="1">
    <location>
        <begin position="921"/>
        <end position="944"/>
    </location>
</feature>
<feature type="compositionally biased region" description="Polar residues" evidence="1">
    <location>
        <begin position="1111"/>
        <end position="1121"/>
    </location>
</feature>
<dbReference type="VEuPathDB" id="TriTrypDB:Tc_MARK_5086"/>
<proteinExistence type="predicted"/>
<feature type="compositionally biased region" description="Polar residues" evidence="1">
    <location>
        <begin position="1048"/>
        <end position="1060"/>
    </location>
</feature>
<dbReference type="VEuPathDB" id="TriTrypDB:TcCLB.504047.50"/>
<feature type="region of interest" description="Disordered" evidence="1">
    <location>
        <begin position="851"/>
        <end position="874"/>
    </location>
</feature>
<feature type="compositionally biased region" description="Low complexity" evidence="1">
    <location>
        <begin position="1195"/>
        <end position="1209"/>
    </location>
</feature>
<reference evidence="2 3" key="1">
    <citation type="journal article" date="2018" name="Microb. Genom.">
        <title>Expanding an expanded genome: long-read sequencing of Trypanosoma cruzi.</title>
        <authorList>
            <person name="Berna L."/>
            <person name="Rodriguez M."/>
            <person name="Chiribao M.L."/>
            <person name="Parodi-Talice A."/>
            <person name="Pita S."/>
            <person name="Rijo G."/>
            <person name="Alvarez-Valin F."/>
            <person name="Robello C."/>
        </authorList>
    </citation>
    <scope>NUCLEOTIDE SEQUENCE [LARGE SCALE GENOMIC DNA]</scope>
    <source>
        <strain evidence="2 3">TCC</strain>
    </source>
</reference>
<feature type="compositionally biased region" description="Low complexity" evidence="1">
    <location>
        <begin position="21"/>
        <end position="54"/>
    </location>
</feature>
<name>A0A2V2X802_TRYCR</name>
<feature type="region of interest" description="Disordered" evidence="1">
    <location>
        <begin position="21"/>
        <end position="56"/>
    </location>
</feature>
<dbReference type="VEuPathDB" id="TriTrypDB:TcG_03642"/>
<feature type="compositionally biased region" description="Low complexity" evidence="1">
    <location>
        <begin position="1075"/>
        <end position="1088"/>
    </location>
</feature>
<feature type="compositionally biased region" description="Low complexity" evidence="1">
    <location>
        <begin position="1450"/>
        <end position="1463"/>
    </location>
</feature>
<gene>
    <name evidence="2" type="ORF">C3747_20g29</name>
</gene>
<feature type="region of interest" description="Disordered" evidence="1">
    <location>
        <begin position="888"/>
        <end position="909"/>
    </location>
</feature>
<dbReference type="EMBL" id="PRFC01000020">
    <property type="protein sequence ID" value="PWV16958.1"/>
    <property type="molecule type" value="Genomic_DNA"/>
</dbReference>
<dbReference type="PANTHER" id="PTHR13270:SF14">
    <property type="entry name" value="SEX DETERMINATION AND DOSAGE COMPENSATION PROTEIN SDC-2"/>
    <property type="match status" value="1"/>
</dbReference>
<dbReference type="VEuPathDB" id="TriTrypDB:C4B63_11g32"/>
<feature type="compositionally biased region" description="Basic residues" evidence="1">
    <location>
        <begin position="1493"/>
        <end position="1506"/>
    </location>
</feature>
<feature type="compositionally biased region" description="Polar residues" evidence="1">
    <location>
        <begin position="890"/>
        <end position="904"/>
    </location>
</feature>
<feature type="compositionally biased region" description="Low complexity" evidence="1">
    <location>
        <begin position="1399"/>
        <end position="1443"/>
    </location>
</feature>
<feature type="compositionally biased region" description="Polar residues" evidence="1">
    <location>
        <begin position="1385"/>
        <end position="1396"/>
    </location>
</feature>
<dbReference type="Proteomes" id="UP000246078">
    <property type="component" value="Unassembled WGS sequence"/>
</dbReference>
<protein>
    <submittedName>
        <fullName evidence="2">Uncharacterized protein</fullName>
    </submittedName>
</protein>
<evidence type="ECO:0000256" key="1">
    <source>
        <dbReference type="SAM" id="MobiDB-lite"/>
    </source>
</evidence>
<dbReference type="VEuPathDB" id="TriTrypDB:TcBrA4_0082340"/>
<dbReference type="VEuPathDB" id="TriTrypDB:BCY84_13568"/>
<feature type="compositionally biased region" description="Low complexity" evidence="1">
    <location>
        <begin position="1250"/>
        <end position="1261"/>
    </location>
</feature>